<accession>A0A8S1V0B6</accession>
<organism evidence="1 2">
    <name type="scientific">Paramecium octaurelia</name>
    <dbReference type="NCBI Taxonomy" id="43137"/>
    <lineage>
        <taxon>Eukaryota</taxon>
        <taxon>Sar</taxon>
        <taxon>Alveolata</taxon>
        <taxon>Ciliophora</taxon>
        <taxon>Intramacronucleata</taxon>
        <taxon>Oligohymenophorea</taxon>
        <taxon>Peniculida</taxon>
        <taxon>Parameciidae</taxon>
        <taxon>Paramecium</taxon>
    </lineage>
</organism>
<sequence length="339" mass="39387">MQKQIKIKERKVIITKQTVNKCLINELGTQIILNSDSKVLYYSISCGKLLRNLFIEQSIIPDNYYLKNLVVSKKFDSSSLRIYDLTTALLLKNIMKKDLQVLCFTINSQQTLLALSDLQGKISILNIRSGLIATYRQKLGCPHYLKFNHSETILYSYSKQSAQGFDVLKKQLVWQIELNSQRPEIFINSSCKHCLFTLNFIDSTKQSSSFQLENLETGYVQGYFCNLDFIKEFCISNNGICNKQLREKYILIVSDKTIEVYDRVLSNLILQLQFQDIIFRATLCHNSELILVTKEDSKIQFYNLIGECIRTIEGISNFWVDIDQKKFITYIQGQCRVQF</sequence>
<name>A0A8S1V0B6_PAROT</name>
<dbReference type="AlphaFoldDB" id="A0A8S1V0B6"/>
<comment type="caution">
    <text evidence="1">The sequence shown here is derived from an EMBL/GenBank/DDBJ whole genome shotgun (WGS) entry which is preliminary data.</text>
</comment>
<protein>
    <submittedName>
        <fullName evidence="1">Uncharacterized protein</fullName>
    </submittedName>
</protein>
<gene>
    <name evidence="1" type="ORF">POCTA_138.1.T0550155</name>
</gene>
<proteinExistence type="predicted"/>
<reference evidence="1" key="1">
    <citation type="submission" date="2021-01" db="EMBL/GenBank/DDBJ databases">
        <authorList>
            <consortium name="Genoscope - CEA"/>
            <person name="William W."/>
        </authorList>
    </citation>
    <scope>NUCLEOTIDE SEQUENCE</scope>
</reference>
<evidence type="ECO:0000313" key="2">
    <source>
        <dbReference type="Proteomes" id="UP000683925"/>
    </source>
</evidence>
<keyword evidence="2" id="KW-1185">Reference proteome</keyword>
<dbReference type="Proteomes" id="UP000683925">
    <property type="component" value="Unassembled WGS sequence"/>
</dbReference>
<evidence type="ECO:0000313" key="1">
    <source>
        <dbReference type="EMBL" id="CAD8170391.1"/>
    </source>
</evidence>
<dbReference type="EMBL" id="CAJJDP010000055">
    <property type="protein sequence ID" value="CAD8170391.1"/>
    <property type="molecule type" value="Genomic_DNA"/>
</dbReference>